<dbReference type="WBParaSite" id="PDA_v2.g9498.t1">
    <property type="protein sequence ID" value="PDA_v2.g9498.t1"/>
    <property type="gene ID" value="PDA_v2.g9498"/>
</dbReference>
<protein>
    <submittedName>
        <fullName evidence="4">Uncharacterized protein</fullName>
    </submittedName>
</protein>
<evidence type="ECO:0000313" key="3">
    <source>
        <dbReference type="Proteomes" id="UP000887578"/>
    </source>
</evidence>
<evidence type="ECO:0000256" key="2">
    <source>
        <dbReference type="SAM" id="MobiDB-lite"/>
    </source>
</evidence>
<dbReference type="PANTHER" id="PTHR13466:SF0">
    <property type="entry name" value="SMP-LTD DOMAIN-CONTAINING PROTEIN"/>
    <property type="match status" value="1"/>
</dbReference>
<accession>A0A914QZY0</accession>
<evidence type="ECO:0000313" key="4">
    <source>
        <dbReference type="WBParaSite" id="PDA_v2.g9498.t1"/>
    </source>
</evidence>
<dbReference type="GO" id="GO:0005789">
    <property type="term" value="C:endoplasmic reticulum membrane"/>
    <property type="evidence" value="ECO:0007669"/>
    <property type="project" value="UniProtKB-SubCell"/>
</dbReference>
<comment type="subcellular location">
    <subcellularLocation>
        <location evidence="1">Endoplasmic reticulum membrane</location>
    </subcellularLocation>
</comment>
<dbReference type="PANTHER" id="PTHR13466">
    <property type="entry name" value="TEX2 PROTEIN-RELATED"/>
    <property type="match status" value="1"/>
</dbReference>
<dbReference type="AlphaFoldDB" id="A0A914QZY0"/>
<dbReference type="GO" id="GO:0008289">
    <property type="term" value="F:lipid binding"/>
    <property type="evidence" value="ECO:0007669"/>
    <property type="project" value="TreeGrafter"/>
</dbReference>
<reference evidence="4" key="1">
    <citation type="submission" date="2022-11" db="UniProtKB">
        <authorList>
            <consortium name="WormBaseParasite"/>
        </authorList>
    </citation>
    <scope>IDENTIFICATION</scope>
</reference>
<evidence type="ECO:0000256" key="1">
    <source>
        <dbReference type="ARBA" id="ARBA00004586"/>
    </source>
</evidence>
<sequence>MNILNEPYNISTFHYNEIQPVLVRLEGNMLKIRRPEKNMLKHALYDDPTFLNEDPVVISESIYDLTNAMVKLRPQDLARNRWFSRRYPICIKLSSPDSEVHSRNEERFLKLQQEVFEGEHKKHHNPINKVKKMIKKRKNRRASITTASSIDSEDYAPPRAKRFTRQASDIETGYNSDGFYDDDMDNVSIASNGTKN</sequence>
<keyword evidence="3" id="KW-1185">Reference proteome</keyword>
<organism evidence="3 4">
    <name type="scientific">Panagrolaimus davidi</name>
    <dbReference type="NCBI Taxonomy" id="227884"/>
    <lineage>
        <taxon>Eukaryota</taxon>
        <taxon>Metazoa</taxon>
        <taxon>Ecdysozoa</taxon>
        <taxon>Nematoda</taxon>
        <taxon>Chromadorea</taxon>
        <taxon>Rhabditida</taxon>
        <taxon>Tylenchina</taxon>
        <taxon>Panagrolaimomorpha</taxon>
        <taxon>Panagrolaimoidea</taxon>
        <taxon>Panagrolaimidae</taxon>
        <taxon>Panagrolaimus</taxon>
    </lineage>
</organism>
<name>A0A914QZY0_9BILA</name>
<feature type="region of interest" description="Disordered" evidence="2">
    <location>
        <begin position="138"/>
        <end position="196"/>
    </location>
</feature>
<proteinExistence type="predicted"/>
<feature type="compositionally biased region" description="Polar residues" evidence="2">
    <location>
        <begin position="165"/>
        <end position="175"/>
    </location>
</feature>
<dbReference type="Proteomes" id="UP000887578">
    <property type="component" value="Unplaced"/>
</dbReference>